<dbReference type="InterPro" id="IPR021494">
    <property type="entry name" value="DUF3149"/>
</dbReference>
<keyword evidence="3" id="KW-1185">Reference proteome</keyword>
<protein>
    <recommendedName>
        <fullName evidence="4">DUF3149 domain-containing protein</fullName>
    </recommendedName>
</protein>
<comment type="caution">
    <text evidence="2">The sequence shown here is derived from an EMBL/GenBank/DDBJ whole genome shotgun (WGS) entry which is preliminary data.</text>
</comment>
<organism evidence="2 3">
    <name type="scientific">Lysobacter hankyongensis</name>
    <dbReference type="NCBI Taxonomy" id="1176535"/>
    <lineage>
        <taxon>Bacteria</taxon>
        <taxon>Pseudomonadati</taxon>
        <taxon>Pseudomonadota</taxon>
        <taxon>Gammaproteobacteria</taxon>
        <taxon>Lysobacterales</taxon>
        <taxon>Lysobacteraceae</taxon>
        <taxon>Lysobacter</taxon>
    </lineage>
</organism>
<evidence type="ECO:0000313" key="3">
    <source>
        <dbReference type="Proteomes" id="UP001499959"/>
    </source>
</evidence>
<dbReference type="Proteomes" id="UP001499959">
    <property type="component" value="Unassembled WGS sequence"/>
</dbReference>
<dbReference type="EMBL" id="BAABJE010000017">
    <property type="protein sequence ID" value="GAA4803305.1"/>
    <property type="molecule type" value="Genomic_DNA"/>
</dbReference>
<dbReference type="Pfam" id="PF11346">
    <property type="entry name" value="DUF3149"/>
    <property type="match status" value="1"/>
</dbReference>
<evidence type="ECO:0000256" key="1">
    <source>
        <dbReference type="SAM" id="Phobius"/>
    </source>
</evidence>
<dbReference type="NCBIfam" id="TIGR01167">
    <property type="entry name" value="LPXTG_anchor"/>
    <property type="match status" value="1"/>
</dbReference>
<dbReference type="RefSeq" id="WP_345304415.1">
    <property type="nucleotide sequence ID" value="NZ_BAABJE010000017.1"/>
</dbReference>
<evidence type="ECO:0000313" key="2">
    <source>
        <dbReference type="EMBL" id="GAA4803305.1"/>
    </source>
</evidence>
<keyword evidence="1" id="KW-0472">Membrane</keyword>
<proteinExistence type="predicted"/>
<accession>A0ABP9C1M5</accession>
<keyword evidence="1" id="KW-0812">Transmembrane</keyword>
<sequence>MHPIVSELFTQPVGWMTLGGLGFIVLMGGYIWWFARKKIREEEAAK</sequence>
<feature type="transmembrane region" description="Helical" evidence="1">
    <location>
        <begin position="12"/>
        <end position="33"/>
    </location>
</feature>
<gene>
    <name evidence="2" type="ORF">GCM10023307_32630</name>
</gene>
<name>A0ABP9C1M5_9GAMM</name>
<reference evidence="3" key="1">
    <citation type="journal article" date="2019" name="Int. J. Syst. Evol. Microbiol.">
        <title>The Global Catalogue of Microorganisms (GCM) 10K type strain sequencing project: providing services to taxonomists for standard genome sequencing and annotation.</title>
        <authorList>
            <consortium name="The Broad Institute Genomics Platform"/>
            <consortium name="The Broad Institute Genome Sequencing Center for Infectious Disease"/>
            <person name="Wu L."/>
            <person name="Ma J."/>
        </authorList>
    </citation>
    <scope>NUCLEOTIDE SEQUENCE [LARGE SCALE GENOMIC DNA]</scope>
    <source>
        <strain evidence="3">JCM 18204</strain>
    </source>
</reference>
<keyword evidence="1" id="KW-1133">Transmembrane helix</keyword>
<evidence type="ECO:0008006" key="4">
    <source>
        <dbReference type="Google" id="ProtNLM"/>
    </source>
</evidence>